<dbReference type="GO" id="GO:0005886">
    <property type="term" value="C:plasma membrane"/>
    <property type="evidence" value="ECO:0007669"/>
    <property type="project" value="UniProtKB-SubCell"/>
</dbReference>
<keyword evidence="7" id="KW-0472">Membrane</keyword>
<feature type="chain" id="PRO_5021332768" description="Ig-like domain-containing protein" evidence="11">
    <location>
        <begin position="22"/>
        <end position="260"/>
    </location>
</feature>
<dbReference type="Gene3D" id="2.60.40.10">
    <property type="entry name" value="Immunoglobulins"/>
    <property type="match status" value="2"/>
</dbReference>
<dbReference type="AlphaFoldDB" id="A0A4X2JYM5"/>
<proteinExistence type="predicted"/>
<keyword evidence="5" id="KW-0677">Repeat</keyword>
<dbReference type="GO" id="GO:0002764">
    <property type="term" value="P:immune response-regulating signaling pathway"/>
    <property type="evidence" value="ECO:0007669"/>
    <property type="project" value="TreeGrafter"/>
</dbReference>
<keyword evidence="10" id="KW-0393">Immunoglobulin domain</keyword>
<dbReference type="Proteomes" id="UP000314987">
    <property type="component" value="Unassembled WGS sequence"/>
</dbReference>
<dbReference type="InterPro" id="IPR050412">
    <property type="entry name" value="Ig-like_Receptors_ImmuneReg"/>
</dbReference>
<protein>
    <recommendedName>
        <fullName evidence="14">Ig-like domain-containing protein</fullName>
    </recommendedName>
</protein>
<evidence type="ECO:0000256" key="9">
    <source>
        <dbReference type="ARBA" id="ARBA00023180"/>
    </source>
</evidence>
<evidence type="ECO:0000256" key="4">
    <source>
        <dbReference type="ARBA" id="ARBA00022729"/>
    </source>
</evidence>
<accession>A0A4X2JYM5</accession>
<evidence type="ECO:0000256" key="5">
    <source>
        <dbReference type="ARBA" id="ARBA00022737"/>
    </source>
</evidence>
<evidence type="ECO:0000256" key="10">
    <source>
        <dbReference type="ARBA" id="ARBA00023319"/>
    </source>
</evidence>
<dbReference type="PANTHER" id="PTHR11738">
    <property type="entry name" value="MHC CLASS I NK CELL RECEPTOR"/>
    <property type="match status" value="1"/>
</dbReference>
<evidence type="ECO:0000313" key="12">
    <source>
        <dbReference type="Ensembl" id="ENSVURP00010004789.1"/>
    </source>
</evidence>
<dbReference type="InterPro" id="IPR036179">
    <property type="entry name" value="Ig-like_dom_sf"/>
</dbReference>
<evidence type="ECO:0000256" key="8">
    <source>
        <dbReference type="ARBA" id="ARBA00023157"/>
    </source>
</evidence>
<dbReference type="OMA" id="IQAFYEC"/>
<evidence type="ECO:0000256" key="2">
    <source>
        <dbReference type="ARBA" id="ARBA00022475"/>
    </source>
</evidence>
<evidence type="ECO:0000256" key="1">
    <source>
        <dbReference type="ARBA" id="ARBA00004162"/>
    </source>
</evidence>
<reference evidence="12" key="2">
    <citation type="submission" date="2025-08" db="UniProtKB">
        <authorList>
            <consortium name="Ensembl"/>
        </authorList>
    </citation>
    <scope>IDENTIFICATION</scope>
</reference>
<comment type="subcellular location">
    <subcellularLocation>
        <location evidence="1">Cell membrane</location>
        <topology evidence="1">Single-pass membrane protein</topology>
    </subcellularLocation>
</comment>
<sequence>MEPKRLLLLWLGLCLSPGIQAFYFWSPAPEIRMKPGNIRPLGSSITISCYTPLRADYFRLETVDTEGDVQVGEKVPAIYPGHECHLYQPSLRFEHGAGYRCLYNFEGQWSKRSFFKDLIISGVYSKPFMNITSTNVKEGSSVVFHCKPTKDQFEVWVLIKGEPDTENFVVEQREKDLEHQIEDMNPSHSGVYTCYGHNEENLYLWSHPSDPVSIDIIQSKPVLGQGRGSSALPHPLSLFPQRTSLPDTLLESLSPRWSWP</sequence>
<keyword evidence="2" id="KW-1003">Cell membrane</keyword>
<reference evidence="12" key="3">
    <citation type="submission" date="2025-09" db="UniProtKB">
        <authorList>
            <consortium name="Ensembl"/>
        </authorList>
    </citation>
    <scope>IDENTIFICATION</scope>
</reference>
<dbReference type="InterPro" id="IPR013783">
    <property type="entry name" value="Ig-like_fold"/>
</dbReference>
<keyword evidence="4 11" id="KW-0732">Signal</keyword>
<evidence type="ECO:0000256" key="3">
    <source>
        <dbReference type="ARBA" id="ARBA00022692"/>
    </source>
</evidence>
<name>A0A4X2JYM5_VOMUR</name>
<keyword evidence="9" id="KW-0325">Glycoprotein</keyword>
<dbReference type="Ensembl" id="ENSVURT00010005430.1">
    <property type="protein sequence ID" value="ENSVURP00010004789.1"/>
    <property type="gene ID" value="ENSVURG00010003804.1"/>
</dbReference>
<keyword evidence="6" id="KW-1133">Transmembrane helix</keyword>
<dbReference type="PANTHER" id="PTHR11738:SF179">
    <property type="entry name" value="LEUKOCYTE IMMUNOGLOBULIN-LIKE RECEPTOR SUBFAMILY A MEMBER 5"/>
    <property type="match status" value="1"/>
</dbReference>
<gene>
    <name evidence="12" type="primary">LOC114041596</name>
</gene>
<organism evidence="12 13">
    <name type="scientific">Vombatus ursinus</name>
    <name type="common">Common wombat</name>
    <dbReference type="NCBI Taxonomy" id="29139"/>
    <lineage>
        <taxon>Eukaryota</taxon>
        <taxon>Metazoa</taxon>
        <taxon>Chordata</taxon>
        <taxon>Craniata</taxon>
        <taxon>Vertebrata</taxon>
        <taxon>Euteleostomi</taxon>
        <taxon>Mammalia</taxon>
        <taxon>Metatheria</taxon>
        <taxon>Diprotodontia</taxon>
        <taxon>Vombatidae</taxon>
        <taxon>Vombatus</taxon>
    </lineage>
</organism>
<keyword evidence="3" id="KW-0812">Transmembrane</keyword>
<dbReference type="SUPFAM" id="SSF48726">
    <property type="entry name" value="Immunoglobulin"/>
    <property type="match status" value="2"/>
</dbReference>
<keyword evidence="13" id="KW-1185">Reference proteome</keyword>
<feature type="signal peptide" evidence="11">
    <location>
        <begin position="1"/>
        <end position="21"/>
    </location>
</feature>
<evidence type="ECO:0008006" key="14">
    <source>
        <dbReference type="Google" id="ProtNLM"/>
    </source>
</evidence>
<evidence type="ECO:0000313" key="13">
    <source>
        <dbReference type="Proteomes" id="UP000314987"/>
    </source>
</evidence>
<evidence type="ECO:0000256" key="11">
    <source>
        <dbReference type="SAM" id="SignalP"/>
    </source>
</evidence>
<keyword evidence="8" id="KW-1015">Disulfide bond</keyword>
<dbReference type="STRING" id="29139.ENSVURP00010004789"/>
<dbReference type="FunFam" id="2.60.40.10:FF:000049">
    <property type="entry name" value="Leukocyte immunoglobulin-like receptor subfamily B member 1"/>
    <property type="match status" value="1"/>
</dbReference>
<reference evidence="13" key="1">
    <citation type="submission" date="2018-12" db="EMBL/GenBank/DDBJ databases">
        <authorList>
            <person name="Yazar S."/>
        </authorList>
    </citation>
    <scope>NUCLEOTIDE SEQUENCE [LARGE SCALE GENOMIC DNA]</scope>
</reference>
<evidence type="ECO:0000256" key="7">
    <source>
        <dbReference type="ARBA" id="ARBA00023136"/>
    </source>
</evidence>
<evidence type="ECO:0000256" key="6">
    <source>
        <dbReference type="ARBA" id="ARBA00022989"/>
    </source>
</evidence>